<evidence type="ECO:0000313" key="2">
    <source>
        <dbReference type="Proteomes" id="UP000078290"/>
    </source>
</evidence>
<dbReference type="SUPFAM" id="SSF51556">
    <property type="entry name" value="Metallo-dependent hydrolases"/>
    <property type="match status" value="1"/>
</dbReference>
<name>A0A1B7KRN2_PARTM</name>
<organism evidence="1 2">
    <name type="scientific">Parageobacillus thermoglucosidasius</name>
    <name type="common">Geobacillus thermoglucosidasius</name>
    <dbReference type="NCBI Taxonomy" id="1426"/>
    <lineage>
        <taxon>Bacteria</taxon>
        <taxon>Bacillati</taxon>
        <taxon>Bacillota</taxon>
        <taxon>Bacilli</taxon>
        <taxon>Bacillales</taxon>
        <taxon>Anoxybacillaceae</taxon>
        <taxon>Parageobacillus</taxon>
    </lineage>
</organism>
<accession>A0A1B7KRN2</accession>
<sequence length="64" mass="7330">MLSCDTVNIWLGRPPQMPEPFVSLMSNWHVGHLFETIIPTLKRAEVAEEPLEQALVKNPVNWFA</sequence>
<dbReference type="Gene3D" id="3.20.20.140">
    <property type="entry name" value="Metal-dependent hydrolases"/>
    <property type="match status" value="1"/>
</dbReference>
<dbReference type="InterPro" id="IPR032466">
    <property type="entry name" value="Metal_Hydrolase"/>
</dbReference>
<dbReference type="EMBL" id="LXMA01000023">
    <property type="protein sequence ID" value="OAT72736.1"/>
    <property type="molecule type" value="Genomic_DNA"/>
</dbReference>
<protein>
    <submittedName>
        <fullName evidence="1">Uncharacterized protein</fullName>
    </submittedName>
</protein>
<reference evidence="2" key="1">
    <citation type="submission" date="2016-05" db="EMBL/GenBank/DDBJ databases">
        <authorList>
            <person name="Wang W."/>
            <person name="Zhu L."/>
        </authorList>
    </citation>
    <scope>NUCLEOTIDE SEQUENCE [LARGE SCALE GENOMIC DNA]</scope>
    <source>
        <strain evidence="2">W-2</strain>
    </source>
</reference>
<comment type="caution">
    <text evidence="1">The sequence shown here is derived from an EMBL/GenBank/DDBJ whole genome shotgun (WGS) entry which is preliminary data.</text>
</comment>
<gene>
    <name evidence="1" type="ORF">A7K69_07270</name>
</gene>
<proteinExistence type="predicted"/>
<dbReference type="Proteomes" id="UP000078290">
    <property type="component" value="Unassembled WGS sequence"/>
</dbReference>
<evidence type="ECO:0000313" key="1">
    <source>
        <dbReference type="EMBL" id="OAT72736.1"/>
    </source>
</evidence>
<dbReference type="AlphaFoldDB" id="A0A1B7KRN2"/>